<evidence type="ECO:0000313" key="1">
    <source>
        <dbReference type="EMBL" id="CAB4133974.1"/>
    </source>
</evidence>
<sequence>RAWVNFNGTGTVAIRASGNVTSITDNGTGNYTVNFTTAMTDANYSAVGSTKYNASAEGQNLRFGASTYASDFTTTALKVQTTNGGNSALTDAEMLSVAIFR</sequence>
<protein>
    <submittedName>
        <fullName evidence="1">Uncharacterized protein</fullName>
    </submittedName>
</protein>
<accession>A0A6J5LHA6</accession>
<name>A0A6J5LHA6_9CAUD</name>
<proteinExistence type="predicted"/>
<dbReference type="EMBL" id="LR796282">
    <property type="protein sequence ID" value="CAB4133974.1"/>
    <property type="molecule type" value="Genomic_DNA"/>
</dbReference>
<organism evidence="1">
    <name type="scientific">uncultured Caudovirales phage</name>
    <dbReference type="NCBI Taxonomy" id="2100421"/>
    <lineage>
        <taxon>Viruses</taxon>
        <taxon>Duplodnaviria</taxon>
        <taxon>Heunggongvirae</taxon>
        <taxon>Uroviricota</taxon>
        <taxon>Caudoviricetes</taxon>
        <taxon>Peduoviridae</taxon>
        <taxon>Maltschvirus</taxon>
        <taxon>Maltschvirus maltsch</taxon>
    </lineage>
</organism>
<feature type="non-terminal residue" evidence="1">
    <location>
        <position position="1"/>
    </location>
</feature>
<gene>
    <name evidence="1" type="ORF">UFOVP267_1</name>
</gene>
<reference evidence="1" key="1">
    <citation type="submission" date="2020-04" db="EMBL/GenBank/DDBJ databases">
        <authorList>
            <person name="Chiriac C."/>
            <person name="Salcher M."/>
            <person name="Ghai R."/>
            <person name="Kavagutti S V."/>
        </authorList>
    </citation>
    <scope>NUCLEOTIDE SEQUENCE</scope>
</reference>